<proteinExistence type="predicted"/>
<evidence type="ECO:0000313" key="2">
    <source>
        <dbReference type="Proteomes" id="UP001150581"/>
    </source>
</evidence>
<accession>A0ACC1IE80</accession>
<sequence length="336" mass="36350">MAPHFDPPMWEQRRICIANTLYAHNVQSVLEVGCGEGNVLSFLVSPSPNDQHPITHLTGLDISSSALSLASQALRPTLQDARDLRTDPLHITLLLGDATAEPLGQDFDADAVVCSEVIEHVHEAQVGALTAAIFAIAPRLVIVTTPNTEFNANFAALNYGTPEARLRDADHKFEWTRVQFEQWADAAAEAFAYDLEVRAIGLRMRGASEGFVACGGCSQMAVFVRRPEARRRGQRETGAGRPAVVARFEYPVFEGPRLSGAELAGLVREMAQMVSDCESACFGFESLWGVLEVRQQFGRRSALAEWLDAGRGGISAVASSASGSATGRRYRIGSCS</sequence>
<gene>
    <name evidence="1" type="ORF">LPJ66_005641</name>
</gene>
<reference evidence="1" key="1">
    <citation type="submission" date="2022-07" db="EMBL/GenBank/DDBJ databases">
        <title>Phylogenomic reconstructions and comparative analyses of Kickxellomycotina fungi.</title>
        <authorList>
            <person name="Reynolds N.K."/>
            <person name="Stajich J.E."/>
            <person name="Barry K."/>
            <person name="Grigoriev I.V."/>
            <person name="Crous P."/>
            <person name="Smith M.E."/>
        </authorList>
    </citation>
    <scope>NUCLEOTIDE SEQUENCE</scope>
    <source>
        <strain evidence="1">Benny 63K</strain>
    </source>
</reference>
<dbReference type="Proteomes" id="UP001150581">
    <property type="component" value="Unassembled WGS sequence"/>
</dbReference>
<keyword evidence="2" id="KW-1185">Reference proteome</keyword>
<name>A0ACC1IE80_9FUNG</name>
<protein>
    <submittedName>
        <fullName evidence="1">Uncharacterized protein</fullName>
    </submittedName>
</protein>
<comment type="caution">
    <text evidence="1">The sequence shown here is derived from an EMBL/GenBank/DDBJ whole genome shotgun (WGS) entry which is preliminary data.</text>
</comment>
<evidence type="ECO:0000313" key="1">
    <source>
        <dbReference type="EMBL" id="KAJ1893631.1"/>
    </source>
</evidence>
<organism evidence="1 2">
    <name type="scientific">Kickxella alabastrina</name>
    <dbReference type="NCBI Taxonomy" id="61397"/>
    <lineage>
        <taxon>Eukaryota</taxon>
        <taxon>Fungi</taxon>
        <taxon>Fungi incertae sedis</taxon>
        <taxon>Zoopagomycota</taxon>
        <taxon>Kickxellomycotina</taxon>
        <taxon>Kickxellomycetes</taxon>
        <taxon>Kickxellales</taxon>
        <taxon>Kickxellaceae</taxon>
        <taxon>Kickxella</taxon>
    </lineage>
</organism>
<dbReference type="EMBL" id="JANBPG010000808">
    <property type="protein sequence ID" value="KAJ1893631.1"/>
    <property type="molecule type" value="Genomic_DNA"/>
</dbReference>